<evidence type="ECO:0000313" key="1">
    <source>
        <dbReference type="EMBL" id="TQC70177.1"/>
    </source>
</evidence>
<protein>
    <submittedName>
        <fullName evidence="1">Uncharacterized protein</fullName>
    </submittedName>
</protein>
<proteinExistence type="predicted"/>
<name>A0ABY2ZTP0_9GAMM</name>
<dbReference type="EMBL" id="VICF01000009">
    <property type="protein sequence ID" value="TQC70177.1"/>
    <property type="molecule type" value="Genomic_DNA"/>
</dbReference>
<keyword evidence="2" id="KW-1185">Reference proteome</keyword>
<dbReference type="RefSeq" id="WP_141496814.1">
    <property type="nucleotide sequence ID" value="NZ_VICF01000009.1"/>
</dbReference>
<accession>A0ABY2ZTP0</accession>
<comment type="caution">
    <text evidence="1">The sequence shown here is derived from an EMBL/GenBank/DDBJ whole genome shotgun (WGS) entry which is preliminary data.</text>
</comment>
<gene>
    <name evidence="1" type="ORF">FK492_19110</name>
</gene>
<reference evidence="1 2" key="1">
    <citation type="submission" date="2019-06" db="EMBL/GenBank/DDBJ databases">
        <title>Pantoea dispersa Assembly.</title>
        <authorList>
            <person name="Wang J."/>
        </authorList>
    </citation>
    <scope>NUCLEOTIDE SEQUENCE [LARGE SCALE GENOMIC DNA]</scope>
    <source>
        <strain evidence="2">bio</strain>
    </source>
</reference>
<sequence length="118" mass="13845">MNFDEISTINNIFKSSLEGHFTWSLSENTPNVLFVRSEIMITSCYESSILKNGGKLYLYRYRVPEYYGEHDTFYNVEKIRLSLVQHEQISWQSHSDSAPIYNLYEYVSSRYSGIGSIF</sequence>
<organism evidence="1 2">
    <name type="scientific">Pantoea dispersa</name>
    <dbReference type="NCBI Taxonomy" id="59814"/>
    <lineage>
        <taxon>Bacteria</taxon>
        <taxon>Pseudomonadati</taxon>
        <taxon>Pseudomonadota</taxon>
        <taxon>Gammaproteobacteria</taxon>
        <taxon>Enterobacterales</taxon>
        <taxon>Erwiniaceae</taxon>
        <taxon>Pantoea</taxon>
    </lineage>
</organism>
<dbReference type="Proteomes" id="UP000319715">
    <property type="component" value="Unassembled WGS sequence"/>
</dbReference>
<evidence type="ECO:0000313" key="2">
    <source>
        <dbReference type="Proteomes" id="UP000319715"/>
    </source>
</evidence>